<name>A0A9W6LQ08_9FUSO</name>
<reference evidence="1" key="1">
    <citation type="submission" date="2022-12" db="EMBL/GenBank/DDBJ databases">
        <title>Reference genome sequencing for broad-spectrum identification of bacterial and archaeal isolates by mass spectrometry.</title>
        <authorList>
            <person name="Sekiguchi Y."/>
            <person name="Tourlousse D.M."/>
        </authorList>
    </citation>
    <scope>NUCLEOTIDE SEQUENCE</scope>
    <source>
        <strain evidence="1">10succ1</strain>
    </source>
</reference>
<comment type="caution">
    <text evidence="1">The sequence shown here is derived from an EMBL/GenBank/DDBJ whole genome shotgun (WGS) entry which is preliminary data.</text>
</comment>
<organism evidence="1 2">
    <name type="scientific">Propionigenium maris DSM 9537</name>
    <dbReference type="NCBI Taxonomy" id="1123000"/>
    <lineage>
        <taxon>Bacteria</taxon>
        <taxon>Fusobacteriati</taxon>
        <taxon>Fusobacteriota</taxon>
        <taxon>Fusobacteriia</taxon>
        <taxon>Fusobacteriales</taxon>
        <taxon>Fusobacteriaceae</taxon>
        <taxon>Propionigenium</taxon>
    </lineage>
</organism>
<proteinExistence type="predicted"/>
<dbReference type="EMBL" id="BSDY01000023">
    <property type="protein sequence ID" value="GLI57710.1"/>
    <property type="molecule type" value="Genomic_DNA"/>
</dbReference>
<evidence type="ECO:0000313" key="2">
    <source>
        <dbReference type="Proteomes" id="UP001144471"/>
    </source>
</evidence>
<gene>
    <name evidence="1" type="ORF">PM10SUCC1_32240</name>
</gene>
<dbReference type="RefSeq" id="WP_281837386.1">
    <property type="nucleotide sequence ID" value="NZ_BSDY01000023.1"/>
</dbReference>
<keyword evidence="2" id="KW-1185">Reference proteome</keyword>
<accession>A0A9W6LQ08</accession>
<evidence type="ECO:0000313" key="1">
    <source>
        <dbReference type="EMBL" id="GLI57710.1"/>
    </source>
</evidence>
<dbReference type="Proteomes" id="UP001144471">
    <property type="component" value="Unassembled WGS sequence"/>
</dbReference>
<sequence length="218" mass="25376">MNKKYFLFSKTETENNNCAKLIRDCTLTPEKFQSSCDSKYEKMFQEYDKGSEELVSIYSPESHYVHYGTPLKLPKWDGKEIREKTTEEGKIDGNIPLVDGEKIEAGKLVVVPSPGDGYKWHEGAWITERQYGIDTGSITLDSEKEAARVQREKEYTAYHKFTNNLFMGVEDPITPQIEEEIQVWHQAWKDVPNNYTDVTITITESYPTRPEKFNYYQD</sequence>
<dbReference type="AlphaFoldDB" id="A0A9W6LQ08"/>
<protein>
    <submittedName>
        <fullName evidence="1">Uncharacterized protein</fullName>
    </submittedName>
</protein>